<name>A0A8A1LGL8_AJEC8</name>
<accession>A0A8A1LGL8</accession>
<dbReference type="VEuPathDB" id="FungiDB:I7I53_00378"/>
<sequence length="77" mass="9102">MNLLSEILLSSIVRKWLLCNSYRRVNHRRVSIWQSWKIFTRFKREVNVCGSIWISHHLRPLQLSTFSNALTSSKGNS</sequence>
<evidence type="ECO:0000313" key="1">
    <source>
        <dbReference type="EMBL" id="QSS53199.1"/>
    </source>
</evidence>
<protein>
    <submittedName>
        <fullName evidence="1">Uncharacterized protein</fullName>
    </submittedName>
</protein>
<organism evidence="1 2">
    <name type="scientific">Ajellomyces capsulatus (strain H88)</name>
    <name type="common">Darling's disease fungus</name>
    <name type="synonym">Histoplasma capsulatum</name>
    <dbReference type="NCBI Taxonomy" id="544711"/>
    <lineage>
        <taxon>Eukaryota</taxon>
        <taxon>Fungi</taxon>
        <taxon>Dikarya</taxon>
        <taxon>Ascomycota</taxon>
        <taxon>Pezizomycotina</taxon>
        <taxon>Eurotiomycetes</taxon>
        <taxon>Eurotiomycetidae</taxon>
        <taxon>Onygenales</taxon>
        <taxon>Ajellomycetaceae</taxon>
        <taxon>Histoplasma</taxon>
    </lineage>
</organism>
<dbReference type="Proteomes" id="UP000663419">
    <property type="component" value="Chromosome 3"/>
</dbReference>
<proteinExistence type="predicted"/>
<evidence type="ECO:0000313" key="2">
    <source>
        <dbReference type="Proteomes" id="UP000663419"/>
    </source>
</evidence>
<reference evidence="1" key="1">
    <citation type="submission" date="2021-01" db="EMBL/GenBank/DDBJ databases">
        <title>Chromosome-level genome assembly of a human fungal pathogen reveals clustering of transcriptionally co-regulated genes.</title>
        <authorList>
            <person name="Voorhies M."/>
            <person name="Cohen S."/>
            <person name="Shea T.P."/>
            <person name="Petrus S."/>
            <person name="Munoz J.F."/>
            <person name="Poplawski S."/>
            <person name="Goldman W.E."/>
            <person name="Michael T."/>
            <person name="Cuomo C.A."/>
            <person name="Sil A."/>
            <person name="Beyhan S."/>
        </authorList>
    </citation>
    <scope>NUCLEOTIDE SEQUENCE</scope>
    <source>
        <strain evidence="1">H88</strain>
    </source>
</reference>
<gene>
    <name evidence="1" type="ORF">I7I53_00378</name>
</gene>
<dbReference type="EMBL" id="CP069104">
    <property type="protein sequence ID" value="QSS53199.1"/>
    <property type="molecule type" value="Genomic_DNA"/>
</dbReference>
<dbReference type="AlphaFoldDB" id="A0A8A1LGL8"/>